<gene>
    <name evidence="2" type="ORF">NRP21_23480</name>
</gene>
<dbReference type="InterPro" id="IPR013520">
    <property type="entry name" value="Ribonucl_H"/>
</dbReference>
<comment type="caution">
    <text evidence="2">The sequence shown here is derived from an EMBL/GenBank/DDBJ whole genome shotgun (WGS) entry which is preliminary data.</text>
</comment>
<accession>A0ABT1XB96</accession>
<keyword evidence="3" id="KW-1185">Reference proteome</keyword>
<organism evidence="2 3">
    <name type="scientific">Roseomonas populi</name>
    <dbReference type="NCBI Taxonomy" id="3121582"/>
    <lineage>
        <taxon>Bacteria</taxon>
        <taxon>Pseudomonadati</taxon>
        <taxon>Pseudomonadota</taxon>
        <taxon>Alphaproteobacteria</taxon>
        <taxon>Acetobacterales</taxon>
        <taxon>Roseomonadaceae</taxon>
        <taxon>Roseomonas</taxon>
    </lineage>
</organism>
<dbReference type="SMART" id="SM00479">
    <property type="entry name" value="EXOIII"/>
    <property type="match status" value="1"/>
</dbReference>
<dbReference type="SUPFAM" id="SSF53098">
    <property type="entry name" value="Ribonuclease H-like"/>
    <property type="match status" value="1"/>
</dbReference>
<feature type="domain" description="Exonuclease" evidence="1">
    <location>
        <begin position="1"/>
        <end position="190"/>
    </location>
</feature>
<evidence type="ECO:0000313" key="2">
    <source>
        <dbReference type="EMBL" id="MCR0985021.1"/>
    </source>
</evidence>
<proteinExistence type="predicted"/>
<dbReference type="Gene3D" id="3.30.420.10">
    <property type="entry name" value="Ribonuclease H-like superfamily/Ribonuclease H"/>
    <property type="match status" value="1"/>
</dbReference>
<name>A0ABT1XB96_9PROT</name>
<dbReference type="InterPro" id="IPR012337">
    <property type="entry name" value="RNaseH-like_sf"/>
</dbReference>
<evidence type="ECO:0000259" key="1">
    <source>
        <dbReference type="SMART" id="SM00479"/>
    </source>
</evidence>
<reference evidence="2 3" key="1">
    <citation type="submission" date="2022-06" db="EMBL/GenBank/DDBJ databases">
        <title>Roseomonas CN29.</title>
        <authorList>
            <person name="Cheng Y."/>
            <person name="He X."/>
        </authorList>
    </citation>
    <scope>NUCLEOTIDE SEQUENCE [LARGE SCALE GENOMIC DNA]</scope>
    <source>
        <strain evidence="2 3">CN29</strain>
    </source>
</reference>
<protein>
    <submittedName>
        <fullName evidence="2">Transcriptional regulator</fullName>
    </submittedName>
</protein>
<evidence type="ECO:0000313" key="3">
    <source>
        <dbReference type="Proteomes" id="UP001524642"/>
    </source>
</evidence>
<dbReference type="Proteomes" id="UP001524642">
    <property type="component" value="Unassembled WGS sequence"/>
</dbReference>
<dbReference type="EMBL" id="JANJOU010000028">
    <property type="protein sequence ID" value="MCR0985021.1"/>
    <property type="molecule type" value="Genomic_DNA"/>
</dbReference>
<sequence length="215" mass="24075">MIIFLDFEASSLAVASFPVEAGWVTEDGEGEAHLIRPAPGWDDWSAEAERMHGLSREHLAREGKSVEEVARRILDVLGTEGVTVATDAARWEQMWLNRLMQAAGLMHSIKVLELEREVLLPEAQRILHLAPAEGTRGAHLARGALLDRASEIVGDSQHAEKELRRVRHRALQDAEGMRWWWLEVRERVAEALGEEYGSRLLARKGSVPPGILGWD</sequence>
<dbReference type="InterPro" id="IPR036397">
    <property type="entry name" value="RNaseH_sf"/>
</dbReference>
<dbReference type="RefSeq" id="WP_257718674.1">
    <property type="nucleotide sequence ID" value="NZ_JANJOU010000028.1"/>
</dbReference>